<dbReference type="Proteomes" id="UP001065265">
    <property type="component" value="Chromosome"/>
</dbReference>
<evidence type="ECO:0000313" key="2">
    <source>
        <dbReference type="Proteomes" id="UP001065265"/>
    </source>
</evidence>
<keyword evidence="2" id="KW-1185">Reference proteome</keyword>
<protein>
    <submittedName>
        <fullName evidence="1">Uncharacterized protein</fullName>
    </submittedName>
</protein>
<name>A0ABY5SX52_9SPHN</name>
<reference evidence="1" key="1">
    <citation type="submission" date="2022-02" db="EMBL/GenBank/DDBJ databases">
        <title>Qipengyuania spongiae sp. nov., isolated from marine sponge.</title>
        <authorList>
            <person name="Li Z."/>
            <person name="Zhang M."/>
        </authorList>
    </citation>
    <scope>NUCLEOTIDE SEQUENCE</scope>
    <source>
        <strain evidence="1">PHS-Z21</strain>
    </source>
</reference>
<dbReference type="RefSeq" id="WP_265558294.1">
    <property type="nucleotide sequence ID" value="NZ_CP092471.1"/>
</dbReference>
<proteinExistence type="predicted"/>
<gene>
    <name evidence="1" type="ORF">L1F33_12885</name>
</gene>
<sequence length="128" mass="14135">MKSIDTTFSAAQWQALQGDATEMAAILRDASRPLDDAERNVLADMIERLAELARGDIGGEVGRPEIAAGHWKVRRAVDRFSELIDEGRQKSEAKAIVADEQSLSIRTVDKYLALHREREAVVAQFEGG</sequence>
<dbReference type="EMBL" id="CP092471">
    <property type="protein sequence ID" value="UVI39113.1"/>
    <property type="molecule type" value="Genomic_DNA"/>
</dbReference>
<organism evidence="1 2">
    <name type="scientific">Qipengyuania spongiae</name>
    <dbReference type="NCBI Taxonomy" id="2909673"/>
    <lineage>
        <taxon>Bacteria</taxon>
        <taxon>Pseudomonadati</taxon>
        <taxon>Pseudomonadota</taxon>
        <taxon>Alphaproteobacteria</taxon>
        <taxon>Sphingomonadales</taxon>
        <taxon>Erythrobacteraceae</taxon>
        <taxon>Qipengyuania</taxon>
    </lineage>
</organism>
<evidence type="ECO:0000313" key="1">
    <source>
        <dbReference type="EMBL" id="UVI39113.1"/>
    </source>
</evidence>
<accession>A0ABY5SX52</accession>